<name>A0ABV5K835_9ACTN</name>
<dbReference type="Proteomes" id="UP001589750">
    <property type="component" value="Unassembled WGS sequence"/>
</dbReference>
<dbReference type="RefSeq" id="WP_140011493.1">
    <property type="nucleotide sequence ID" value="NZ_JBHMDG010000009.1"/>
</dbReference>
<dbReference type="InterPro" id="IPR032466">
    <property type="entry name" value="Metal_Hydrolase"/>
</dbReference>
<keyword evidence="3" id="KW-1185">Reference proteome</keyword>
<organism evidence="2 3">
    <name type="scientific">Nocardioides plantarum</name>
    <dbReference type="NCBI Taxonomy" id="29299"/>
    <lineage>
        <taxon>Bacteria</taxon>
        <taxon>Bacillati</taxon>
        <taxon>Actinomycetota</taxon>
        <taxon>Actinomycetes</taxon>
        <taxon>Propionibacteriales</taxon>
        <taxon>Nocardioidaceae</taxon>
        <taxon>Nocardioides</taxon>
    </lineage>
</organism>
<dbReference type="EMBL" id="JBHMDG010000009">
    <property type="protein sequence ID" value="MFB9312911.1"/>
    <property type="molecule type" value="Genomic_DNA"/>
</dbReference>
<feature type="domain" description="Amidohydrolase-related" evidence="1">
    <location>
        <begin position="58"/>
        <end position="277"/>
    </location>
</feature>
<gene>
    <name evidence="2" type="ORF">ACFFRI_07640</name>
</gene>
<evidence type="ECO:0000313" key="3">
    <source>
        <dbReference type="Proteomes" id="UP001589750"/>
    </source>
</evidence>
<dbReference type="InterPro" id="IPR006680">
    <property type="entry name" value="Amidohydro-rel"/>
</dbReference>
<evidence type="ECO:0000259" key="1">
    <source>
        <dbReference type="Pfam" id="PF04909"/>
    </source>
</evidence>
<dbReference type="Gene3D" id="3.20.20.140">
    <property type="entry name" value="Metal-dependent hydrolases"/>
    <property type="match status" value="1"/>
</dbReference>
<proteinExistence type="predicted"/>
<dbReference type="Pfam" id="PF04909">
    <property type="entry name" value="Amidohydro_2"/>
    <property type="match status" value="1"/>
</dbReference>
<comment type="caution">
    <text evidence="2">The sequence shown here is derived from an EMBL/GenBank/DDBJ whole genome shotgun (WGS) entry which is preliminary data.</text>
</comment>
<dbReference type="SUPFAM" id="SSF51556">
    <property type="entry name" value="Metallo-dependent hydrolases"/>
    <property type="match status" value="1"/>
</dbReference>
<accession>A0ABV5K835</accession>
<reference evidence="2 3" key="1">
    <citation type="submission" date="2024-09" db="EMBL/GenBank/DDBJ databases">
        <authorList>
            <person name="Sun Q."/>
            <person name="Mori K."/>
        </authorList>
    </citation>
    <scope>NUCLEOTIDE SEQUENCE [LARGE SCALE GENOMIC DNA]</scope>
    <source>
        <strain evidence="2 3">JCM 9626</strain>
    </source>
</reference>
<protein>
    <submittedName>
        <fullName evidence="2">Amidohydrolase family protein</fullName>
    </submittedName>
</protein>
<sequence>MTSRPLAHRDAHRHIGRLPAYGFYGGPPINPDTTALETVAELFSVLDDEGTERALVLPNYGVPDPDVAFGLNHLALEAAQQDDRVRCGLWVSPKQSDAARNDTAFALAVEDGVAALKTSFLLGGAPDDADCAEQLDRIFTGAADLGLVVHVHTSPGSASDIDRIATLVERYGDDTKIHLVHLGGGMSGHLKLIGGLFFDWIEAGKQVYTDTSWAIGFAPAWLAQEIERRGVGHDRVLFATDAPWGDFAGEHARLRAATGDGALADAFFHQNFDALYGV</sequence>
<evidence type="ECO:0000313" key="2">
    <source>
        <dbReference type="EMBL" id="MFB9312911.1"/>
    </source>
</evidence>